<sequence>MELKKVELTDRDMMNRYLTMKPDRCCDMTFADIYLWSRKYKVGYTLLENCLVFGDPGETWSFAFPFGEEEDQKKAIAALEEDAAKEGKPFKLYLVTPSDFEKLEQWYPGRFQVDYDRDVADYVYETEKLANLSGKAYHNKKNHVNKFKATYPDWSYEKITDENVEECFQMALEWRRLNQCDQDEEKRAEVCVTMNALRLMNELQLTGGLLRVGGKVVAFSIGEELNKDMYVVHIEKAFAHMNGAYQMINQQFVLHEAIDYKYVNREDDAGSEGLRKAKESYRPAFMMEKGMVTYACPEGIA</sequence>
<dbReference type="InterPro" id="IPR016732">
    <property type="entry name" value="UCP018688"/>
</dbReference>
<dbReference type="PIRSF" id="PIRSF018688">
    <property type="entry name" value="UCP018688"/>
    <property type="match status" value="1"/>
</dbReference>
<dbReference type="EMBL" id="DXCH01000284">
    <property type="protein sequence ID" value="HIZ08369.1"/>
    <property type="molecule type" value="Genomic_DNA"/>
</dbReference>
<evidence type="ECO:0000313" key="3">
    <source>
        <dbReference type="Proteomes" id="UP000824024"/>
    </source>
</evidence>
<organism evidence="2 3">
    <name type="scientific">Candidatus Eubacterium avistercoris</name>
    <dbReference type="NCBI Taxonomy" id="2838567"/>
    <lineage>
        <taxon>Bacteria</taxon>
        <taxon>Bacillati</taxon>
        <taxon>Bacillota</taxon>
        <taxon>Clostridia</taxon>
        <taxon>Eubacteriales</taxon>
        <taxon>Eubacteriaceae</taxon>
        <taxon>Eubacterium</taxon>
    </lineage>
</organism>
<dbReference type="Proteomes" id="UP000824024">
    <property type="component" value="Unassembled WGS sequence"/>
</dbReference>
<comment type="caution">
    <text evidence="2">The sequence shown here is derived from an EMBL/GenBank/DDBJ whole genome shotgun (WGS) entry which is preliminary data.</text>
</comment>
<dbReference type="InterPro" id="IPR016181">
    <property type="entry name" value="Acyl_CoA_acyltransferase"/>
</dbReference>
<accession>A0A9D2D4I2</accession>
<gene>
    <name evidence="2" type="ORF">IAA08_10610</name>
</gene>
<feature type="domain" description="Phosphatidylglycerol lysyltransferase C-terminal" evidence="1">
    <location>
        <begin position="26"/>
        <end position="284"/>
    </location>
</feature>
<dbReference type="AlphaFoldDB" id="A0A9D2D4I2"/>
<evidence type="ECO:0000259" key="1">
    <source>
        <dbReference type="Pfam" id="PF09924"/>
    </source>
</evidence>
<dbReference type="Gene3D" id="3.40.630.30">
    <property type="match status" value="1"/>
</dbReference>
<reference evidence="2" key="1">
    <citation type="journal article" date="2021" name="PeerJ">
        <title>Extensive microbial diversity within the chicken gut microbiome revealed by metagenomics and culture.</title>
        <authorList>
            <person name="Gilroy R."/>
            <person name="Ravi A."/>
            <person name="Getino M."/>
            <person name="Pursley I."/>
            <person name="Horton D.L."/>
            <person name="Alikhan N.F."/>
            <person name="Baker D."/>
            <person name="Gharbi K."/>
            <person name="Hall N."/>
            <person name="Watson M."/>
            <person name="Adriaenssens E.M."/>
            <person name="Foster-Nyarko E."/>
            <person name="Jarju S."/>
            <person name="Secka A."/>
            <person name="Antonio M."/>
            <person name="Oren A."/>
            <person name="Chaudhuri R.R."/>
            <person name="La Ragione R."/>
            <person name="Hildebrand F."/>
            <person name="Pallen M.J."/>
        </authorList>
    </citation>
    <scope>NUCLEOTIDE SEQUENCE</scope>
    <source>
        <strain evidence="2">CHK192-9172</strain>
    </source>
</reference>
<reference evidence="2" key="2">
    <citation type="submission" date="2021-04" db="EMBL/GenBank/DDBJ databases">
        <authorList>
            <person name="Gilroy R."/>
        </authorList>
    </citation>
    <scope>NUCLEOTIDE SEQUENCE</scope>
    <source>
        <strain evidence="2">CHK192-9172</strain>
    </source>
</reference>
<dbReference type="PANTHER" id="PTHR41373:SF1">
    <property type="entry name" value="PHOSPHATIDYLGLYCEROL LYSYLTRANSFERASE C-TERMINAL DOMAIN-CONTAINING PROTEIN"/>
    <property type="match status" value="1"/>
</dbReference>
<evidence type="ECO:0000313" key="2">
    <source>
        <dbReference type="EMBL" id="HIZ08369.1"/>
    </source>
</evidence>
<dbReference type="SUPFAM" id="SSF55729">
    <property type="entry name" value="Acyl-CoA N-acyltransferases (Nat)"/>
    <property type="match status" value="2"/>
</dbReference>
<dbReference type="PANTHER" id="PTHR41373">
    <property type="entry name" value="DUF2156 DOMAIN-CONTAINING PROTEIN"/>
    <property type="match status" value="1"/>
</dbReference>
<dbReference type="InterPro" id="IPR024320">
    <property type="entry name" value="LPG_synthase_C"/>
</dbReference>
<name>A0A9D2D4I2_9FIRM</name>
<dbReference type="Pfam" id="PF09924">
    <property type="entry name" value="LPG_synthase_C"/>
    <property type="match status" value="1"/>
</dbReference>
<protein>
    <submittedName>
        <fullName evidence="2">DUF2156 domain-containing protein</fullName>
    </submittedName>
</protein>
<proteinExistence type="predicted"/>